<dbReference type="RefSeq" id="WP_250140254.1">
    <property type="nucleotide sequence ID" value="NZ_JALIQP010000002.1"/>
</dbReference>
<reference evidence="2 3" key="1">
    <citation type="journal article" date="2019" name="Int. J. Syst. Evol. Microbiol.">
        <title>The Global Catalogue of Microorganisms (GCM) 10K type strain sequencing project: providing services to taxonomists for standard genome sequencing and annotation.</title>
        <authorList>
            <consortium name="The Broad Institute Genomics Platform"/>
            <consortium name="The Broad Institute Genome Sequencing Center for Infectious Disease"/>
            <person name="Wu L."/>
            <person name="Ma J."/>
        </authorList>
    </citation>
    <scope>NUCLEOTIDE SEQUENCE [LARGE SCALE GENOMIC DNA]</scope>
    <source>
        <strain evidence="2 3">WLHS5</strain>
    </source>
</reference>
<comment type="caution">
    <text evidence="2">The sequence shown here is derived from an EMBL/GenBank/DDBJ whole genome shotgun (WGS) entry which is preliminary data.</text>
</comment>
<protein>
    <recommendedName>
        <fullName evidence="1">DUF8128 domain-containing protein</fullName>
    </recommendedName>
</protein>
<accession>A0ABD5PSY5</accession>
<name>A0ABD5PSY5_9EURY</name>
<dbReference type="EMBL" id="JBHSFA010000007">
    <property type="protein sequence ID" value="MFC4543061.1"/>
    <property type="molecule type" value="Genomic_DNA"/>
</dbReference>
<gene>
    <name evidence="2" type="ORF">ACFO5R_14120</name>
</gene>
<evidence type="ECO:0000259" key="1">
    <source>
        <dbReference type="Pfam" id="PF26449"/>
    </source>
</evidence>
<evidence type="ECO:0000313" key="2">
    <source>
        <dbReference type="EMBL" id="MFC4543061.1"/>
    </source>
</evidence>
<dbReference type="AlphaFoldDB" id="A0ABD5PSY5"/>
<evidence type="ECO:0000313" key="3">
    <source>
        <dbReference type="Proteomes" id="UP001595898"/>
    </source>
</evidence>
<dbReference type="Proteomes" id="UP001595898">
    <property type="component" value="Unassembled WGS sequence"/>
</dbReference>
<sequence length="323" mass="36236">MGIFSGVGNSYVTLDEATAKQLGQPSERFLTAQVQLPFDTELPATLDRFVKGITEYQTQLLGLKNTSPTIAFEIQRFDPTRIRLQFAVQSSRLDRKIRTHLLEQIPEINFQEGTTKLPLSDGVSVGVGALTLRRKDVYPLETEFERPPINSVITPLHPDAMRDTSIVIQILFKPMAGNPVGKRIWNREASTESRNLRSEKVGLLPWNDRDATPREKHQARRIDEKAGSPRFKISARILAIGADEYTASRIKEISGGFNVFASSDTGQSFRTTTVRSLRKSPICRAVEAVRDRSFSHSFQLSTQELAALVSIPDREQENLIKTV</sequence>
<dbReference type="Pfam" id="PF26449">
    <property type="entry name" value="DUF8128"/>
    <property type="match status" value="1"/>
</dbReference>
<proteinExistence type="predicted"/>
<organism evidence="2 3">
    <name type="scientific">Halosolutus amylolyticus</name>
    <dbReference type="NCBI Taxonomy" id="2932267"/>
    <lineage>
        <taxon>Archaea</taxon>
        <taxon>Methanobacteriati</taxon>
        <taxon>Methanobacteriota</taxon>
        <taxon>Stenosarchaea group</taxon>
        <taxon>Halobacteria</taxon>
        <taxon>Halobacteriales</taxon>
        <taxon>Natrialbaceae</taxon>
        <taxon>Halosolutus</taxon>
    </lineage>
</organism>
<feature type="domain" description="DUF8128" evidence="1">
    <location>
        <begin position="8"/>
        <end position="318"/>
    </location>
</feature>
<keyword evidence="3" id="KW-1185">Reference proteome</keyword>
<dbReference type="InterPro" id="IPR058441">
    <property type="entry name" value="DUF8128"/>
</dbReference>